<reference evidence="6" key="1">
    <citation type="submission" date="2021-10" db="EMBL/GenBank/DDBJ databases">
        <authorList>
            <person name="Piombo E."/>
        </authorList>
    </citation>
    <scope>NUCLEOTIDE SEQUENCE</scope>
</reference>
<dbReference type="InterPro" id="IPR011701">
    <property type="entry name" value="MFS"/>
</dbReference>
<dbReference type="Gene3D" id="1.20.1250.20">
    <property type="entry name" value="MFS general substrate transporter like domains"/>
    <property type="match status" value="1"/>
</dbReference>
<feature type="transmembrane region" description="Helical" evidence="5">
    <location>
        <begin position="156"/>
        <end position="177"/>
    </location>
</feature>
<dbReference type="PANTHER" id="PTHR23294">
    <property type="entry name" value="ET TRANSLATION PRODUCT-RELATED"/>
    <property type="match status" value="1"/>
</dbReference>
<protein>
    <submittedName>
        <fullName evidence="6">Uncharacterized protein</fullName>
    </submittedName>
</protein>
<dbReference type="AlphaFoldDB" id="A0A9N9Z095"/>
<feature type="transmembrane region" description="Helical" evidence="5">
    <location>
        <begin position="94"/>
        <end position="111"/>
    </location>
</feature>
<comment type="subcellular location">
    <subcellularLocation>
        <location evidence="1">Membrane</location>
        <topology evidence="1">Multi-pass membrane protein</topology>
    </subcellularLocation>
</comment>
<evidence type="ECO:0000256" key="2">
    <source>
        <dbReference type="ARBA" id="ARBA00022692"/>
    </source>
</evidence>
<feature type="transmembrane region" description="Helical" evidence="5">
    <location>
        <begin position="249"/>
        <end position="272"/>
    </location>
</feature>
<feature type="transmembrane region" description="Helical" evidence="5">
    <location>
        <begin position="278"/>
        <end position="300"/>
    </location>
</feature>
<proteinExistence type="predicted"/>
<evidence type="ECO:0000256" key="5">
    <source>
        <dbReference type="SAM" id="Phobius"/>
    </source>
</evidence>
<evidence type="ECO:0000256" key="3">
    <source>
        <dbReference type="ARBA" id="ARBA00022989"/>
    </source>
</evidence>
<feature type="transmembrane region" description="Helical" evidence="5">
    <location>
        <begin position="312"/>
        <end position="330"/>
    </location>
</feature>
<dbReference type="EMBL" id="CABFOC020000015">
    <property type="protein sequence ID" value="CAH0046681.1"/>
    <property type="molecule type" value="Genomic_DNA"/>
</dbReference>
<keyword evidence="3 5" id="KW-1133">Transmembrane helix</keyword>
<feature type="transmembrane region" description="Helical" evidence="5">
    <location>
        <begin position="415"/>
        <end position="436"/>
    </location>
</feature>
<evidence type="ECO:0000256" key="1">
    <source>
        <dbReference type="ARBA" id="ARBA00004141"/>
    </source>
</evidence>
<keyword evidence="4 5" id="KW-0472">Membrane</keyword>
<dbReference type="InterPro" id="IPR036259">
    <property type="entry name" value="MFS_trans_sf"/>
</dbReference>
<feature type="transmembrane region" description="Helical" evidence="5">
    <location>
        <begin position="189"/>
        <end position="209"/>
    </location>
</feature>
<dbReference type="InterPro" id="IPR051617">
    <property type="entry name" value="UNC-93-like_regulator"/>
</dbReference>
<dbReference type="GO" id="GO:0022857">
    <property type="term" value="F:transmembrane transporter activity"/>
    <property type="evidence" value="ECO:0007669"/>
    <property type="project" value="InterPro"/>
</dbReference>
<organism evidence="6 7">
    <name type="scientific">Clonostachys solani</name>
    <dbReference type="NCBI Taxonomy" id="160281"/>
    <lineage>
        <taxon>Eukaryota</taxon>
        <taxon>Fungi</taxon>
        <taxon>Dikarya</taxon>
        <taxon>Ascomycota</taxon>
        <taxon>Pezizomycotina</taxon>
        <taxon>Sordariomycetes</taxon>
        <taxon>Hypocreomycetidae</taxon>
        <taxon>Hypocreales</taxon>
        <taxon>Bionectriaceae</taxon>
        <taxon>Clonostachys</taxon>
    </lineage>
</organism>
<comment type="caution">
    <text evidence="6">The sequence shown here is derived from an EMBL/GenBank/DDBJ whole genome shotgun (WGS) entry which is preliminary data.</text>
</comment>
<feature type="transmembrane region" description="Helical" evidence="5">
    <location>
        <begin position="24"/>
        <end position="43"/>
    </location>
</feature>
<evidence type="ECO:0000313" key="7">
    <source>
        <dbReference type="Proteomes" id="UP000775872"/>
    </source>
</evidence>
<sequence length="470" mass="51785">MEHNTNITTESTSSGAQVPEQKHFWFRSVAFQVAVACFVSFTAPGMWDALGGLGAGGAAKPQAVSAGNATMYSLFAVTCLIAGGINNRIGLRNALVIGAAGMPIYGAALYTNNERPTTWFLILGSALCGISIGFYYTSEATLMIGYPHPQDRGFYLAVWQTAKASGPILGGAINLALNSQTNVAGSVSRATYIVFLCIMCMGPFVAFLLSPTERVRRKDGSRILIHKEPTTKAEMKAVFSLLGTKRMALLVPAFFVSYFYLGFLSTWLTVYFTVRARAFSSFVTNWAGVMSSYMVGYLLDRQGINIRTRAKIAFSSILVVLLGTWTWVTIMQDKYNKMNEPPVWDWFTDGFNKGYPIIWFWVFGGQAYQQFCYWVVGQLSNDIASLNRHCGILRAFEAMGQAIAWGMQSTNADHFVSMGLNFGLLLFCIYPTWLVLSQLEENLVVMEDAEVLGQPTAKDIEVPVPLKDAE</sequence>
<feature type="transmembrane region" description="Helical" evidence="5">
    <location>
        <begin position="117"/>
        <end position="136"/>
    </location>
</feature>
<feature type="transmembrane region" description="Helical" evidence="5">
    <location>
        <begin position="63"/>
        <end position="82"/>
    </location>
</feature>
<dbReference type="GO" id="GO:0016020">
    <property type="term" value="C:membrane"/>
    <property type="evidence" value="ECO:0007669"/>
    <property type="project" value="UniProtKB-SubCell"/>
</dbReference>
<evidence type="ECO:0000256" key="4">
    <source>
        <dbReference type="ARBA" id="ARBA00023136"/>
    </source>
</evidence>
<name>A0A9N9Z095_9HYPO</name>
<dbReference type="Proteomes" id="UP000775872">
    <property type="component" value="Unassembled WGS sequence"/>
</dbReference>
<dbReference type="SUPFAM" id="SSF103473">
    <property type="entry name" value="MFS general substrate transporter"/>
    <property type="match status" value="1"/>
</dbReference>
<evidence type="ECO:0000313" key="6">
    <source>
        <dbReference type="EMBL" id="CAH0046681.1"/>
    </source>
</evidence>
<dbReference type="PANTHER" id="PTHR23294:SF56">
    <property type="entry name" value="DUF895 DOMAIN MEMBRANE PROTEIN"/>
    <property type="match status" value="1"/>
</dbReference>
<dbReference type="Pfam" id="PF07690">
    <property type="entry name" value="MFS_1"/>
    <property type="match status" value="1"/>
</dbReference>
<accession>A0A9N9Z095</accession>
<keyword evidence="2 5" id="KW-0812">Transmembrane</keyword>
<dbReference type="OrthoDB" id="196103at2759"/>
<keyword evidence="7" id="KW-1185">Reference proteome</keyword>
<gene>
    <name evidence="6" type="ORF">CSOL1703_00012916</name>
</gene>